<dbReference type="Proteomes" id="UP001108240">
    <property type="component" value="Unplaced"/>
</dbReference>
<evidence type="ECO:0000313" key="2">
    <source>
        <dbReference type="Proteomes" id="UP001108240"/>
    </source>
</evidence>
<dbReference type="GO" id="GO:0005524">
    <property type="term" value="F:ATP binding"/>
    <property type="evidence" value="ECO:0007669"/>
    <property type="project" value="InterPro"/>
</dbReference>
<proteinExistence type="predicted"/>
<dbReference type="GO" id="GO:0016887">
    <property type="term" value="F:ATP hydrolysis activity"/>
    <property type="evidence" value="ECO:0007669"/>
    <property type="project" value="InterPro"/>
</dbReference>
<dbReference type="GO" id="GO:0005788">
    <property type="term" value="C:endoplasmic reticulum lumen"/>
    <property type="evidence" value="ECO:0007669"/>
    <property type="project" value="TreeGrafter"/>
</dbReference>
<dbReference type="InterPro" id="IPR010448">
    <property type="entry name" value="Torsin"/>
</dbReference>
<dbReference type="GO" id="GO:0019894">
    <property type="term" value="F:kinesin binding"/>
    <property type="evidence" value="ECO:0007669"/>
    <property type="project" value="TreeGrafter"/>
</dbReference>
<keyword evidence="2" id="KW-1185">Reference proteome</keyword>
<dbReference type="Ensembl" id="ENSCCRT00000125208.1">
    <property type="protein sequence ID" value="ENSCCRP00000181470.1"/>
    <property type="gene ID" value="ENSCCRG00000075223.1"/>
</dbReference>
<accession>A0A9J8DN33</accession>
<dbReference type="PANTHER" id="PTHR10760">
    <property type="entry name" value="TORSIN"/>
    <property type="match status" value="1"/>
</dbReference>
<dbReference type="GO" id="GO:0071763">
    <property type="term" value="P:nuclear membrane organization"/>
    <property type="evidence" value="ECO:0007669"/>
    <property type="project" value="TreeGrafter"/>
</dbReference>
<name>A0A9J8DN33_CYPCA</name>
<reference evidence="1" key="1">
    <citation type="submission" date="2025-08" db="UniProtKB">
        <authorList>
            <consortium name="Ensembl"/>
        </authorList>
    </citation>
    <scope>IDENTIFICATION</scope>
</reference>
<organism evidence="1 2">
    <name type="scientific">Cyprinus carpio carpio</name>
    <dbReference type="NCBI Taxonomy" id="630221"/>
    <lineage>
        <taxon>Eukaryota</taxon>
        <taxon>Metazoa</taxon>
        <taxon>Chordata</taxon>
        <taxon>Craniata</taxon>
        <taxon>Vertebrata</taxon>
        <taxon>Euteleostomi</taxon>
        <taxon>Actinopterygii</taxon>
        <taxon>Neopterygii</taxon>
        <taxon>Teleostei</taxon>
        <taxon>Ostariophysi</taxon>
        <taxon>Cypriniformes</taxon>
        <taxon>Cyprinidae</taxon>
        <taxon>Cyprininae</taxon>
        <taxon>Cyprinus</taxon>
    </lineage>
</organism>
<sequence>SIVQVALDFWKLGKERFQIHLKHLEIALSLSVYNNKNSGFWHTDLIDRNLVDYSIPFLKWVCPTLGSVSQVQPWVHENLTNQRVFYVFTTDLKICFSYLGI</sequence>
<evidence type="ECO:0000313" key="1">
    <source>
        <dbReference type="Ensembl" id="ENSCCRP00000181470.1"/>
    </source>
</evidence>
<dbReference type="GO" id="GO:0034504">
    <property type="term" value="P:protein localization to nucleus"/>
    <property type="evidence" value="ECO:0007669"/>
    <property type="project" value="TreeGrafter"/>
</dbReference>
<dbReference type="GO" id="GO:0005635">
    <property type="term" value="C:nuclear envelope"/>
    <property type="evidence" value="ECO:0007669"/>
    <property type="project" value="TreeGrafter"/>
</dbReference>
<dbReference type="GeneTree" id="ENSGT00950000182888"/>
<dbReference type="AlphaFoldDB" id="A0A9J8DN33"/>
<protein>
    <submittedName>
        <fullName evidence="1">Torsin family 1</fullName>
    </submittedName>
</protein>
<reference evidence="1" key="2">
    <citation type="submission" date="2025-09" db="UniProtKB">
        <authorList>
            <consortium name="Ensembl"/>
        </authorList>
    </citation>
    <scope>IDENTIFICATION</scope>
</reference>
<dbReference type="PANTHER" id="PTHR10760:SF14">
    <property type="entry name" value="TORSIN-1B"/>
    <property type="match status" value="1"/>
</dbReference>